<feature type="compositionally biased region" description="Low complexity" evidence="4">
    <location>
        <begin position="2315"/>
        <end position="2333"/>
    </location>
</feature>
<feature type="domain" description="PKD" evidence="6">
    <location>
        <begin position="883"/>
        <end position="972"/>
    </location>
</feature>
<dbReference type="Gene3D" id="2.60.40.10">
    <property type="entry name" value="Immunoglobulins"/>
    <property type="match status" value="6"/>
</dbReference>
<feature type="region of interest" description="Disordered" evidence="4">
    <location>
        <begin position="2471"/>
        <end position="2509"/>
    </location>
</feature>
<accession>A0ABD8A7K1</accession>
<evidence type="ECO:0000256" key="4">
    <source>
        <dbReference type="SAM" id="MobiDB-lite"/>
    </source>
</evidence>
<feature type="domain" description="PKD" evidence="6">
    <location>
        <begin position="792"/>
        <end position="877"/>
    </location>
</feature>
<dbReference type="InterPro" id="IPR000601">
    <property type="entry name" value="PKD_dom"/>
</dbReference>
<keyword evidence="5" id="KW-0472">Membrane</keyword>
<dbReference type="SMART" id="SM00089">
    <property type="entry name" value="PKD"/>
    <property type="match status" value="6"/>
</dbReference>
<dbReference type="InterPro" id="IPR011635">
    <property type="entry name" value="CARDB"/>
</dbReference>
<dbReference type="PROSITE" id="PS50093">
    <property type="entry name" value="PKD"/>
    <property type="match status" value="4"/>
</dbReference>
<dbReference type="NCBIfam" id="NF033679">
    <property type="entry name" value="DNRLRE_dom"/>
    <property type="match status" value="1"/>
</dbReference>
<dbReference type="Pfam" id="PF02368">
    <property type="entry name" value="Big_2"/>
    <property type="match status" value="2"/>
</dbReference>
<dbReference type="InterPro" id="IPR035986">
    <property type="entry name" value="PKD_dom_sf"/>
</dbReference>
<organism evidence="7 8">
    <name type="scientific">Methanoculleus palmolei</name>
    <dbReference type="NCBI Taxonomy" id="72612"/>
    <lineage>
        <taxon>Archaea</taxon>
        <taxon>Methanobacteriati</taxon>
        <taxon>Methanobacteriota</taxon>
        <taxon>Stenosarchaea group</taxon>
        <taxon>Methanomicrobia</taxon>
        <taxon>Methanomicrobiales</taxon>
        <taxon>Methanomicrobiaceae</taxon>
        <taxon>Methanoculleus</taxon>
    </lineage>
</organism>
<dbReference type="InterPro" id="IPR013783">
    <property type="entry name" value="Ig-like_fold"/>
</dbReference>
<feature type="compositionally biased region" description="Low complexity" evidence="4">
    <location>
        <begin position="2484"/>
        <end position="2503"/>
    </location>
</feature>
<dbReference type="Pfam" id="PF08308">
    <property type="entry name" value="PEGA"/>
    <property type="match status" value="4"/>
</dbReference>
<keyword evidence="5" id="KW-1133">Transmembrane helix</keyword>
<dbReference type="Proteomes" id="UP001626603">
    <property type="component" value="Chromosome"/>
</dbReference>
<keyword evidence="2" id="KW-0964">Secreted</keyword>
<dbReference type="Gene3D" id="2.60.40.1080">
    <property type="match status" value="2"/>
</dbReference>
<dbReference type="SUPFAM" id="SSF49373">
    <property type="entry name" value="Invasin/intimin cell-adhesion fragments"/>
    <property type="match status" value="2"/>
</dbReference>
<dbReference type="SUPFAM" id="SSF49299">
    <property type="entry name" value="PKD domain"/>
    <property type="match status" value="4"/>
</dbReference>
<dbReference type="InterPro" id="IPR013229">
    <property type="entry name" value="PEGA"/>
</dbReference>
<keyword evidence="5" id="KW-0812">Transmembrane</keyword>
<keyword evidence="8" id="KW-1185">Reference proteome</keyword>
<feature type="domain" description="PKD" evidence="6">
    <location>
        <begin position="1244"/>
        <end position="1327"/>
    </location>
</feature>
<dbReference type="FunFam" id="2.60.40.10:FF:000270">
    <property type="entry name" value="Cell surface protein"/>
    <property type="match status" value="3"/>
</dbReference>
<evidence type="ECO:0000256" key="2">
    <source>
        <dbReference type="ARBA" id="ARBA00022525"/>
    </source>
</evidence>
<sequence>MTALAAPVAAATTTETFQVDADTYIRWGGAVGDTNYGTSTSLFIRQSGDPWGASAGTLYRSLIRFNLSSIPEGATIESATLYGYMPARTGDREVAAYRVTGAWTETGVTWNTRPSNATQPTSVIDPGPTTNAWVGWNVTQDVQAYVQGTPNHGWLLAAPDESATSTEQRSQLRSREYSDSALRPYLNVTYSTGGAAPVLTVIEVSPAMTNLAVGGTQQFTATAKDQDGIEISGISFDWLSSNETVGTVNETGYFTALAAGTTTVTAAAEGVNGSAMVTTGATPALTTIEVSPETVNLAIGGTRQFNATAKDSAGSEISGVSFDWLSSNETVGTVNETGYFTALAAGTTTVTAAAEGVTGTAQVTVGPAAQADLTIAGVVNPAVGSAVFAREPNPVVVRNIRNNGEADATDVVVAVYASDVANGTVAVNTTTIETIPAGSQIAVTNILDPTIRDLQGGTVRYSAAVDPDNLIPETDETNNFKLGFADKSVLYNGYKGKTYWEGGSNVTTARTYDIRGDIVHSFGDSQYMSGSFGTGGWTNYTVTWTAGNLSLPEGATVHDAWLYVPYCWDNSNQAPNNVSIDFNGVRVPYVDWYHDMSNFGMYSDHVYGLMTYNVTDLYEAGANNTALFTRTDAGAKISPAGFTLAVIYEDDSAARKQIFVNEEFDILGADPQNYGTNMTEATAYVPFSGMTIEKEDVVRANLTTFVPWGNDGEGNLYFNGEQVGAGVWNFGPRTVGASDNSQVAVDEREVTTHLNATGNEAAIQGDETWKSPTMVAGLTFLVVEYADDTAVPTANFTANVTAGEAPLAVQFNDTSTGSPTSWAWDFENDGTIDSTGQNPVWTYTAAGTYTVNLTVANAAGNDSEVKTGYITVTGGGSPGGEAPVAAFTATPMNGLAPLSVTFTDASTNSPTAWSWESRPSGTDDTWTEFSTDRNATYDFAAGAYDIRLTVSNADGSDTLTKTQYISSSAGAKRLATVQSGTVSGDLYVGAGGGFGSGTSETTNTLNQTFTLPAYTDVQWARLYTVVYAAGTDSRAGTATVRFDGDGDGTYDTLGTETLDTAADNTATVYPVNDHVNRQYSDYLLWYDVTDLIGSQNPKAEVVSTPVASNFDGRIKELALVVAYNDGDGDEVHYWVNDGHDYQASGAGGVTSTFATGGLAAGWTDATLQNVMLSSKDALYTFNGAAYTGTTPSGYFGTNTWDVRNNLTAGSDSNFMYVLDSGAYSYKTTLATLAVKYPAGGGGAPVADFETNVTAGEAPLAVQFNDTSTGSPTSWAWDFGDNTTSAEQHPVHTYATAGTYSVNLTVTNAAGSDTETKTDYITVTAPSGGDVPDLTVSTLASNNGEVFSAAGNTYTATITNIGTGDTGAFSVEFNVSGVAGTVTVTDGLAAGANTTVTWTDETVRNAGDTVTITAVADPDGLIGESNEENNLASIEKTVVHNGYRGMRWTDGEDIATVATYDVRGDLLWSGGDGADLSAGTNWADYTVTWTENDLPVPANATIEGARLYVPYTWDKGPVFPENVTLTFNDVPVEQAAFYEDEKGWGTSSYPCGTTVYDVTDLVNPEGNTATLTNTFPGGGNVSVRGMLLAVVYDDGTTDPHTVIMNEGFDLLYGGEAQGTTPEEATAYAPFTGTIDIAGVRNATLITVAPGAGPTKGELIFNGETWTNVWNYTGTSQIGVDERNVTALLLPGENTAAFQSSADWMEAAAAFLVVEYPAPPGSIFVTSTPAGAAVWLDGEDTGEVTPVTLENVPAGDHVVTLKLDGYANASTPVTVAEGEMAEIDLALTDRIGCLEVTSTPDGAEIFIDGEDMGEVTNATIDGVGVGNHNVTLRKGGYVDAVAGVTITENETATLHLTLIEATGSIAVTSTPTGATIWIDGIETGRTTDATLTDIPAGEHTVTVKIAGYADAATNVTVEHGETVPVHLGLVPLTGSIAVTSIPDGARIFLDGTETGEMTNTTLVNVPPGDHTVRVELDGYQTAEEILTVTAGETVSCHLDLDRVMVMPVADFSADGTSGDAPLVVRFTDASTGNATAWAWDFGDGETSTDQNPIHAYLTAGTYTVTQTVTNADGSNSTAKTDYITVTLPQGDRTADAPLDIPGCTLTPASDGKTQVGVNTSETDARVSGNTIIIPQAAYTLMIETEDAPTVENGTVSGTIATIRLDTQPVVTELGSVGAVSASVSVDLTGLPDGAGLTTTVSQEISPDARSAFQLAAGTDGLNLGDVAYTMNIMRTNLENGQDIAGATIRMTVSPAWVEAHGGVDAIRIIRSAEDGTKEVLATRLVGTDAGGNMVFEAASPNGLSLFGLATVSATPQTTQSPASSGGGSSSTAVSAASTLKPGESVTLTMDRTAVSAVTLTANSAVNDVMVTMAKGSLPRTAELPAGAVYQYVEATLYKAVVEDFSGILFRFAVPNTWLAEHGCTAGEVALFRNTGNRWQEIPVEVLDEENGKAVFTANTGGFGLFAITAAGTTPGVGSPTPEPGETETPVGTETAGTTAPPADETQATPRPTPLPVWTALLALGLLFFLVRRD</sequence>
<dbReference type="Pfam" id="PF11824">
    <property type="entry name" value="DUF3344"/>
    <property type="match status" value="3"/>
</dbReference>
<dbReference type="SMART" id="SM00635">
    <property type="entry name" value="BID_2"/>
    <property type="match status" value="2"/>
</dbReference>
<dbReference type="InterPro" id="IPR026453">
    <property type="entry name" value="PGF_pre_PGF"/>
</dbReference>
<dbReference type="InterPro" id="IPR021779">
    <property type="entry name" value="DUF3344"/>
</dbReference>
<dbReference type="NCBIfam" id="TIGR04213">
    <property type="entry name" value="PGF_pre_PGF"/>
    <property type="match status" value="1"/>
</dbReference>
<proteinExistence type="predicted"/>
<feature type="domain" description="PKD" evidence="6">
    <location>
        <begin position="2005"/>
        <end position="2079"/>
    </location>
</feature>
<evidence type="ECO:0000313" key="7">
    <source>
        <dbReference type="EMBL" id="WOX55518.1"/>
    </source>
</evidence>
<dbReference type="InterPro" id="IPR008964">
    <property type="entry name" value="Invasin/intimin_cell_adhesion"/>
</dbReference>
<name>A0ABD8A7K1_9EURY</name>
<comment type="subcellular location">
    <subcellularLocation>
        <location evidence="1">Secreted</location>
    </subcellularLocation>
</comment>
<reference evidence="7 8" key="1">
    <citation type="submission" date="2023-10" db="EMBL/GenBank/DDBJ databases">
        <title>The complete genome sequence of Methanoculleus palmolei DSM 4273.</title>
        <authorList>
            <person name="Lai S.-J."/>
            <person name="You Y.-T."/>
            <person name="Chen S.-C."/>
        </authorList>
    </citation>
    <scope>NUCLEOTIDE SEQUENCE [LARGE SCALE GENOMIC DNA]</scope>
    <source>
        <strain evidence="7 8">DSM 4273</strain>
    </source>
</reference>
<evidence type="ECO:0000259" key="6">
    <source>
        <dbReference type="PROSITE" id="PS50093"/>
    </source>
</evidence>
<dbReference type="Pfam" id="PF18911">
    <property type="entry name" value="PKD_4"/>
    <property type="match status" value="3"/>
</dbReference>
<dbReference type="GO" id="GO:0005576">
    <property type="term" value="C:extracellular region"/>
    <property type="evidence" value="ECO:0007669"/>
    <property type="project" value="UniProtKB-SubCell"/>
</dbReference>
<dbReference type="PANTHER" id="PTHR36842">
    <property type="entry name" value="PROTEIN TOLB HOMOLOG"/>
    <property type="match status" value="1"/>
</dbReference>
<gene>
    <name evidence="7" type="ORF">R6Y95_08600</name>
</gene>
<dbReference type="InterPro" id="IPR022409">
    <property type="entry name" value="PKD/Chitinase_dom"/>
</dbReference>
<feature type="transmembrane region" description="Helical" evidence="5">
    <location>
        <begin position="2512"/>
        <end position="2528"/>
    </location>
</feature>
<evidence type="ECO:0000256" key="5">
    <source>
        <dbReference type="SAM" id="Phobius"/>
    </source>
</evidence>
<dbReference type="PANTHER" id="PTHR36842:SF1">
    <property type="entry name" value="PROTEIN TOLB"/>
    <property type="match status" value="1"/>
</dbReference>
<dbReference type="InterPro" id="IPR055372">
    <property type="entry name" value="CBM96"/>
</dbReference>
<feature type="region of interest" description="Disordered" evidence="4">
    <location>
        <begin position="2314"/>
        <end position="2333"/>
    </location>
</feature>
<dbReference type="Pfam" id="PF07705">
    <property type="entry name" value="CARDB"/>
    <property type="match status" value="2"/>
</dbReference>
<dbReference type="InterPro" id="IPR003343">
    <property type="entry name" value="Big_2"/>
</dbReference>
<evidence type="ECO:0000256" key="1">
    <source>
        <dbReference type="ARBA" id="ARBA00004613"/>
    </source>
</evidence>
<dbReference type="Pfam" id="PF24517">
    <property type="entry name" value="CBM96"/>
    <property type="match status" value="1"/>
</dbReference>
<dbReference type="CDD" id="cd00146">
    <property type="entry name" value="PKD"/>
    <property type="match status" value="4"/>
</dbReference>
<dbReference type="Gene3D" id="2.60.40.1120">
    <property type="entry name" value="Carboxypeptidase-like, regulatory domain"/>
    <property type="match status" value="1"/>
</dbReference>
<keyword evidence="3" id="KW-0732">Signal</keyword>
<evidence type="ECO:0000313" key="8">
    <source>
        <dbReference type="Proteomes" id="UP001626603"/>
    </source>
</evidence>
<protein>
    <submittedName>
        <fullName evidence="7">DUF3344 domain-containing protein</fullName>
    </submittedName>
</protein>
<evidence type="ECO:0000256" key="3">
    <source>
        <dbReference type="ARBA" id="ARBA00022729"/>
    </source>
</evidence>
<dbReference type="EMBL" id="CP137641">
    <property type="protein sequence ID" value="WOX55518.1"/>
    <property type="molecule type" value="Genomic_DNA"/>
</dbReference>